<dbReference type="PANTHER" id="PTHR40465">
    <property type="entry name" value="CHROMOSOME 1, WHOLE GENOME SHOTGUN SEQUENCE"/>
    <property type="match status" value="1"/>
</dbReference>
<feature type="transmembrane region" description="Helical" evidence="2">
    <location>
        <begin position="122"/>
        <end position="149"/>
    </location>
</feature>
<evidence type="ECO:0000256" key="2">
    <source>
        <dbReference type="SAM" id="Phobius"/>
    </source>
</evidence>
<feature type="transmembrane region" description="Helical" evidence="2">
    <location>
        <begin position="197"/>
        <end position="225"/>
    </location>
</feature>
<evidence type="ECO:0000259" key="3">
    <source>
        <dbReference type="Pfam" id="PF20152"/>
    </source>
</evidence>
<dbReference type="Proteomes" id="UP000467700">
    <property type="component" value="Unassembled WGS sequence"/>
</dbReference>
<feature type="domain" description="DUF6534" evidence="3">
    <location>
        <begin position="169"/>
        <end position="254"/>
    </location>
</feature>
<organism evidence="4 5">
    <name type="scientific">Cyclocybe aegerita</name>
    <name type="common">Black poplar mushroom</name>
    <name type="synonym">Agrocybe aegerita</name>
    <dbReference type="NCBI Taxonomy" id="1973307"/>
    <lineage>
        <taxon>Eukaryota</taxon>
        <taxon>Fungi</taxon>
        <taxon>Dikarya</taxon>
        <taxon>Basidiomycota</taxon>
        <taxon>Agaricomycotina</taxon>
        <taxon>Agaricomycetes</taxon>
        <taxon>Agaricomycetidae</taxon>
        <taxon>Agaricales</taxon>
        <taxon>Agaricineae</taxon>
        <taxon>Bolbitiaceae</taxon>
        <taxon>Cyclocybe</taxon>
    </lineage>
</organism>
<name>A0A8S0WSH5_CYCAE</name>
<dbReference type="OrthoDB" id="2535105at2759"/>
<sequence>MDFDRSGTLGAAFLGGIAASILYGVTSVQTLIYFQGTHKDGRAFKSLIFFLWILDTLHFTFTVHGLYFYFVSHFGDFVVLREPPWSLVAGVYLTTISDMIVRCIFAHRVSILCGRSRRVLRVLLPIVISALAFVVFVNGMGFATGTYILGTFERMNKIAPMLYLSLSSAVAADSTVAISLCVLLFASRTGIKRTDSLLTLLIAFSINTGLLTSLCALATLITYAIWPHRFIFMGLYFTLSKLYVNSLLASLNARLSLWSHAQAQDRRRASAETERFEDVGTRVTFVVGPGVTGKGTGTSETGMGVEMKPELEVQVAKLERERDDELERGVKEERRRGDSERRGTGDEREDGG</sequence>
<reference evidence="4 5" key="1">
    <citation type="submission" date="2020-01" db="EMBL/GenBank/DDBJ databases">
        <authorList>
            <person name="Gupta K D."/>
        </authorList>
    </citation>
    <scope>NUCLEOTIDE SEQUENCE [LARGE SCALE GENOMIC DNA]</scope>
</reference>
<comment type="caution">
    <text evidence="4">The sequence shown here is derived from an EMBL/GenBank/DDBJ whole genome shotgun (WGS) entry which is preliminary data.</text>
</comment>
<keyword evidence="2" id="KW-1133">Transmembrane helix</keyword>
<evidence type="ECO:0000313" key="5">
    <source>
        <dbReference type="Proteomes" id="UP000467700"/>
    </source>
</evidence>
<protein>
    <recommendedName>
        <fullName evidence="3">DUF6534 domain-containing protein</fullName>
    </recommendedName>
</protein>
<feature type="region of interest" description="Disordered" evidence="1">
    <location>
        <begin position="316"/>
        <end position="352"/>
    </location>
</feature>
<accession>A0A8S0WSH5</accession>
<dbReference type="Pfam" id="PF20152">
    <property type="entry name" value="DUF6534"/>
    <property type="match status" value="1"/>
</dbReference>
<proteinExistence type="predicted"/>
<keyword evidence="5" id="KW-1185">Reference proteome</keyword>
<dbReference type="InterPro" id="IPR045339">
    <property type="entry name" value="DUF6534"/>
</dbReference>
<feature type="transmembrane region" description="Helical" evidence="2">
    <location>
        <begin position="161"/>
        <end position="185"/>
    </location>
</feature>
<dbReference type="AlphaFoldDB" id="A0A8S0WSH5"/>
<keyword evidence="2" id="KW-0812">Transmembrane</keyword>
<evidence type="ECO:0000313" key="4">
    <source>
        <dbReference type="EMBL" id="CAA7269837.1"/>
    </source>
</evidence>
<feature type="transmembrane region" description="Helical" evidence="2">
    <location>
        <begin position="46"/>
        <end position="71"/>
    </location>
</feature>
<dbReference type="PANTHER" id="PTHR40465:SF1">
    <property type="entry name" value="DUF6534 DOMAIN-CONTAINING PROTEIN"/>
    <property type="match status" value="1"/>
</dbReference>
<feature type="transmembrane region" description="Helical" evidence="2">
    <location>
        <begin position="83"/>
        <end position="101"/>
    </location>
</feature>
<gene>
    <name evidence="4" type="ORF">AAE3_LOCUS12116</name>
</gene>
<dbReference type="EMBL" id="CACVBS010000081">
    <property type="protein sequence ID" value="CAA7269837.1"/>
    <property type="molecule type" value="Genomic_DNA"/>
</dbReference>
<feature type="transmembrane region" description="Helical" evidence="2">
    <location>
        <begin position="231"/>
        <end position="251"/>
    </location>
</feature>
<feature type="transmembrane region" description="Helical" evidence="2">
    <location>
        <begin position="12"/>
        <end position="34"/>
    </location>
</feature>
<feature type="region of interest" description="Disordered" evidence="1">
    <location>
        <begin position="290"/>
        <end position="309"/>
    </location>
</feature>
<keyword evidence="2" id="KW-0472">Membrane</keyword>
<evidence type="ECO:0000256" key="1">
    <source>
        <dbReference type="SAM" id="MobiDB-lite"/>
    </source>
</evidence>